<dbReference type="SUPFAM" id="SSF89796">
    <property type="entry name" value="CoA-transferase family III (CaiB/BaiF)"/>
    <property type="match status" value="1"/>
</dbReference>
<evidence type="ECO:0000313" key="2">
    <source>
        <dbReference type="EMBL" id="BCB88604.1"/>
    </source>
</evidence>
<proteinExistence type="predicted"/>
<dbReference type="PANTHER" id="PTHR48228:SF5">
    <property type="entry name" value="ALPHA-METHYLACYL-COA RACEMASE"/>
    <property type="match status" value="1"/>
</dbReference>
<dbReference type="InterPro" id="IPR044855">
    <property type="entry name" value="CoA-Trfase_III_dom3_sf"/>
</dbReference>
<reference evidence="2 3" key="2">
    <citation type="submission" date="2020-03" db="EMBL/GenBank/DDBJ databases">
        <authorList>
            <person name="Ichikawa N."/>
            <person name="Kimura A."/>
            <person name="Kitahashi Y."/>
            <person name="Uohara A."/>
        </authorList>
    </citation>
    <scope>NUCLEOTIDE SEQUENCE [LARGE SCALE GENOMIC DNA]</scope>
    <source>
        <strain evidence="2 3">NBRC 105367</strain>
    </source>
</reference>
<evidence type="ECO:0000313" key="3">
    <source>
        <dbReference type="Proteomes" id="UP000503011"/>
    </source>
</evidence>
<organism evidence="2 3">
    <name type="scientific">Phytohabitans suffuscus</name>
    <dbReference type="NCBI Taxonomy" id="624315"/>
    <lineage>
        <taxon>Bacteria</taxon>
        <taxon>Bacillati</taxon>
        <taxon>Actinomycetota</taxon>
        <taxon>Actinomycetes</taxon>
        <taxon>Micromonosporales</taxon>
        <taxon>Micromonosporaceae</taxon>
    </lineage>
</organism>
<dbReference type="InterPro" id="IPR003673">
    <property type="entry name" value="CoA-Trfase_fam_III"/>
</dbReference>
<sequence>MGPLAGLKVIEMAGMGPGPFAAMLLADLGAEVVRVDRWSAAGDLPETETRVRSTSPRSYVLHRGRRSVGVDLKTEAGKQVVLRLCAQADALIEGFRPGVMERLGLGPAACRELNPRLVYGRMTGWGQDGPLAQRAGHDINYIAMSGLLNSCKRVGERPLPPVNFVGDFGGGGLMLALGVVSACWEAARSGQGQVVDAAIVDGSAVLTSMLYGLMAQGRWVDEPGTNFVDTGSPYYEVYETSDGRFLSVGAIEPRFYRELLLGLGLDQDPIMQNQDDRAAWPAMKRRVAEVVATRTRDEWERVFEGTDACVAPVLSITEAAMHPANIAREVFFEADGIVQPSPAPRFSRSTASSERLPPEPGEHSAQVLRDWGVTEEEIDGWLKAAAVGPA</sequence>
<dbReference type="EMBL" id="AP022871">
    <property type="protein sequence ID" value="BCB88604.1"/>
    <property type="molecule type" value="Genomic_DNA"/>
</dbReference>
<keyword evidence="2" id="KW-0808">Transferase</keyword>
<gene>
    <name evidence="2" type="primary">mcr</name>
    <name evidence="2" type="ORF">Psuf_059170</name>
</gene>
<dbReference type="InterPro" id="IPR050509">
    <property type="entry name" value="CoA-transferase_III"/>
</dbReference>
<keyword evidence="3" id="KW-1185">Reference proteome</keyword>
<protein>
    <submittedName>
        <fullName evidence="2">CoA transferase</fullName>
    </submittedName>
</protein>
<evidence type="ECO:0000256" key="1">
    <source>
        <dbReference type="SAM" id="MobiDB-lite"/>
    </source>
</evidence>
<dbReference type="Pfam" id="PF02515">
    <property type="entry name" value="CoA_transf_3"/>
    <property type="match status" value="1"/>
</dbReference>
<dbReference type="Gene3D" id="3.30.1540.10">
    <property type="entry name" value="formyl-coa transferase, domain 3"/>
    <property type="match status" value="1"/>
</dbReference>
<reference evidence="2 3" key="1">
    <citation type="submission" date="2020-03" db="EMBL/GenBank/DDBJ databases">
        <title>Whole genome shotgun sequence of Phytohabitans suffuscus NBRC 105367.</title>
        <authorList>
            <person name="Komaki H."/>
            <person name="Tamura T."/>
        </authorList>
    </citation>
    <scope>NUCLEOTIDE SEQUENCE [LARGE SCALE GENOMIC DNA]</scope>
    <source>
        <strain evidence="2 3">NBRC 105367</strain>
    </source>
</reference>
<accession>A0A6F8YR78</accession>
<dbReference type="KEGG" id="psuu:Psuf_059170"/>
<dbReference type="Proteomes" id="UP000503011">
    <property type="component" value="Chromosome"/>
</dbReference>
<dbReference type="RefSeq" id="WP_173160114.1">
    <property type="nucleotide sequence ID" value="NZ_AP022871.1"/>
</dbReference>
<dbReference type="Gene3D" id="3.40.50.10540">
    <property type="entry name" value="Crotonobetainyl-coa:carnitine coa-transferase, domain 1"/>
    <property type="match status" value="1"/>
</dbReference>
<feature type="region of interest" description="Disordered" evidence="1">
    <location>
        <begin position="342"/>
        <end position="366"/>
    </location>
</feature>
<dbReference type="PANTHER" id="PTHR48228">
    <property type="entry name" value="SUCCINYL-COA--D-CITRAMALATE COA-TRANSFERASE"/>
    <property type="match status" value="1"/>
</dbReference>
<name>A0A6F8YR78_9ACTN</name>
<dbReference type="InterPro" id="IPR023606">
    <property type="entry name" value="CoA-Trfase_III_dom_1_sf"/>
</dbReference>
<dbReference type="GO" id="GO:0016740">
    <property type="term" value="F:transferase activity"/>
    <property type="evidence" value="ECO:0007669"/>
    <property type="project" value="UniProtKB-KW"/>
</dbReference>
<dbReference type="AlphaFoldDB" id="A0A6F8YR78"/>